<feature type="region of interest" description="Disordered" evidence="1">
    <location>
        <begin position="92"/>
        <end position="140"/>
    </location>
</feature>
<proteinExistence type="predicted"/>
<sequence length="140" mass="15464">MATFFSVCNPISQPSSFASFSAAPFFNSPPLRIHAGTRKRRSTAVVARAGPNTKSILFAIALPSSLLAATIFSALKMGDKLDQDWREEMAKMEAAKELDEYDDSDDESEDDSTETSVQEEPALQEEPTLPHTRNRPKREA</sequence>
<dbReference type="KEGG" id="vra:106761296"/>
<dbReference type="RefSeq" id="XP_014500318.1">
    <property type="nucleotide sequence ID" value="XM_014644832.2"/>
</dbReference>
<keyword evidence="2" id="KW-0812">Transmembrane</keyword>
<dbReference type="PANTHER" id="PTHR37753:SF1">
    <property type="entry name" value="OS01G0940600 PROTEIN"/>
    <property type="match status" value="1"/>
</dbReference>
<evidence type="ECO:0000313" key="4">
    <source>
        <dbReference type="RefSeq" id="XP_014500318.1"/>
    </source>
</evidence>
<dbReference type="AlphaFoldDB" id="A0A1S3U2R6"/>
<name>A0A1S3U2R6_VIGRR</name>
<evidence type="ECO:0000256" key="1">
    <source>
        <dbReference type="SAM" id="MobiDB-lite"/>
    </source>
</evidence>
<reference evidence="4" key="2">
    <citation type="submission" date="2025-08" db="UniProtKB">
        <authorList>
            <consortium name="RefSeq"/>
        </authorList>
    </citation>
    <scope>IDENTIFICATION</scope>
    <source>
        <tissue evidence="4">Leaf</tissue>
    </source>
</reference>
<protein>
    <submittedName>
        <fullName evidence="4">Uncharacterized protein LOC106761296</fullName>
    </submittedName>
</protein>
<dbReference type="Proteomes" id="UP000087766">
    <property type="component" value="Chromosome 5"/>
</dbReference>
<accession>A0A1S3U2R6</accession>
<evidence type="ECO:0000256" key="2">
    <source>
        <dbReference type="SAM" id="Phobius"/>
    </source>
</evidence>
<dbReference type="OrthoDB" id="786736at2759"/>
<gene>
    <name evidence="4" type="primary">LOC106761296</name>
</gene>
<feature type="compositionally biased region" description="Acidic residues" evidence="1">
    <location>
        <begin position="99"/>
        <end position="113"/>
    </location>
</feature>
<dbReference type="STRING" id="3916.A0A1S3U2R6"/>
<feature type="transmembrane region" description="Helical" evidence="2">
    <location>
        <begin position="56"/>
        <end position="75"/>
    </location>
</feature>
<dbReference type="PANTHER" id="PTHR37753">
    <property type="entry name" value="OS01G0940600 PROTEIN"/>
    <property type="match status" value="1"/>
</dbReference>
<reference evidence="3" key="1">
    <citation type="journal article" date="2014" name="Nat. Commun.">
        <title>Genome sequence of mungbean and insights into evolution within Vigna species.</title>
        <authorList>
            <person name="Kang Y.J."/>
            <person name="Kim S.K."/>
            <person name="Kim M.Y."/>
            <person name="Lestari P."/>
            <person name="Kim K.H."/>
            <person name="Ha B.K."/>
            <person name="Jun T.H."/>
            <person name="Hwang W.J."/>
            <person name="Lee T."/>
            <person name="Lee J."/>
            <person name="Shim S."/>
            <person name="Yoon M.Y."/>
            <person name="Jang Y.E."/>
            <person name="Han K.S."/>
            <person name="Taeprayoon P."/>
            <person name="Yoon N."/>
            <person name="Somta P."/>
            <person name="Tanya P."/>
            <person name="Kim K.S."/>
            <person name="Gwag J.G."/>
            <person name="Moon J.K."/>
            <person name="Lee Y.H."/>
            <person name="Park B.S."/>
            <person name="Bombarely A."/>
            <person name="Doyle J.J."/>
            <person name="Jackson S.A."/>
            <person name="Schafleitner R."/>
            <person name="Srinives P."/>
            <person name="Varshney R.K."/>
            <person name="Lee S.H."/>
        </authorList>
    </citation>
    <scope>NUCLEOTIDE SEQUENCE [LARGE SCALE GENOMIC DNA]</scope>
    <source>
        <strain evidence="3">cv. VC1973A</strain>
    </source>
</reference>
<organism evidence="3 4">
    <name type="scientific">Vigna radiata var. radiata</name>
    <name type="common">Mung bean</name>
    <name type="synonym">Phaseolus aureus</name>
    <dbReference type="NCBI Taxonomy" id="3916"/>
    <lineage>
        <taxon>Eukaryota</taxon>
        <taxon>Viridiplantae</taxon>
        <taxon>Streptophyta</taxon>
        <taxon>Embryophyta</taxon>
        <taxon>Tracheophyta</taxon>
        <taxon>Spermatophyta</taxon>
        <taxon>Magnoliopsida</taxon>
        <taxon>eudicotyledons</taxon>
        <taxon>Gunneridae</taxon>
        <taxon>Pentapetalae</taxon>
        <taxon>rosids</taxon>
        <taxon>fabids</taxon>
        <taxon>Fabales</taxon>
        <taxon>Fabaceae</taxon>
        <taxon>Papilionoideae</taxon>
        <taxon>50 kb inversion clade</taxon>
        <taxon>NPAAA clade</taxon>
        <taxon>indigoferoid/millettioid clade</taxon>
        <taxon>Phaseoleae</taxon>
        <taxon>Vigna</taxon>
    </lineage>
</organism>
<keyword evidence="3" id="KW-1185">Reference proteome</keyword>
<keyword evidence="2" id="KW-0472">Membrane</keyword>
<dbReference type="GeneID" id="106761296"/>
<keyword evidence="2" id="KW-1133">Transmembrane helix</keyword>
<evidence type="ECO:0000313" key="3">
    <source>
        <dbReference type="Proteomes" id="UP000087766"/>
    </source>
</evidence>